<comment type="caution">
    <text evidence="1">The sequence shown here is derived from an EMBL/GenBank/DDBJ whole genome shotgun (WGS) entry which is preliminary data.</text>
</comment>
<sequence length="113" mass="12693">MSSVVWVRDTHSPVRAPEFFLPFGLSNEPRDNKTDLKNSTEGFTATGPTWIWKSYQRELGQQDQKEAMFSLNPPELPSTTPHLQNQALAGIHCQNIRVSPPQPHRGTDPSVRG</sequence>
<protein>
    <submittedName>
        <fullName evidence="1">Uncharacterized protein</fullName>
    </submittedName>
</protein>
<accession>A0AAV9RFF0</accession>
<organism evidence="1 2">
    <name type="scientific">Crenichthys baileyi</name>
    <name type="common">White River springfish</name>
    <dbReference type="NCBI Taxonomy" id="28760"/>
    <lineage>
        <taxon>Eukaryota</taxon>
        <taxon>Metazoa</taxon>
        <taxon>Chordata</taxon>
        <taxon>Craniata</taxon>
        <taxon>Vertebrata</taxon>
        <taxon>Euteleostomi</taxon>
        <taxon>Actinopterygii</taxon>
        <taxon>Neopterygii</taxon>
        <taxon>Teleostei</taxon>
        <taxon>Neoteleostei</taxon>
        <taxon>Acanthomorphata</taxon>
        <taxon>Ovalentaria</taxon>
        <taxon>Atherinomorphae</taxon>
        <taxon>Cyprinodontiformes</taxon>
        <taxon>Goodeidae</taxon>
        <taxon>Crenichthys</taxon>
    </lineage>
</organism>
<evidence type="ECO:0000313" key="2">
    <source>
        <dbReference type="Proteomes" id="UP001311232"/>
    </source>
</evidence>
<proteinExistence type="predicted"/>
<keyword evidence="2" id="KW-1185">Reference proteome</keyword>
<gene>
    <name evidence="1" type="ORF">CRENBAI_012924</name>
</gene>
<dbReference type="EMBL" id="JAHHUM010001978">
    <property type="protein sequence ID" value="KAK5607736.1"/>
    <property type="molecule type" value="Genomic_DNA"/>
</dbReference>
<name>A0AAV9RFF0_9TELE</name>
<reference evidence="1 2" key="1">
    <citation type="submission" date="2021-06" db="EMBL/GenBank/DDBJ databases">
        <authorList>
            <person name="Palmer J.M."/>
        </authorList>
    </citation>
    <scope>NUCLEOTIDE SEQUENCE [LARGE SCALE GENOMIC DNA]</scope>
    <source>
        <strain evidence="1 2">MEX-2019</strain>
        <tissue evidence="1">Muscle</tissue>
    </source>
</reference>
<dbReference type="Proteomes" id="UP001311232">
    <property type="component" value="Unassembled WGS sequence"/>
</dbReference>
<evidence type="ECO:0000313" key="1">
    <source>
        <dbReference type="EMBL" id="KAK5607736.1"/>
    </source>
</evidence>
<dbReference type="AlphaFoldDB" id="A0AAV9RFF0"/>